<proteinExistence type="predicted"/>
<organism evidence="1 2">
    <name type="scientific">Vibrio albus</name>
    <dbReference type="NCBI Taxonomy" id="2200953"/>
    <lineage>
        <taxon>Bacteria</taxon>
        <taxon>Pseudomonadati</taxon>
        <taxon>Pseudomonadota</taxon>
        <taxon>Gammaproteobacteria</taxon>
        <taxon>Vibrionales</taxon>
        <taxon>Vibrionaceae</taxon>
        <taxon>Vibrio</taxon>
    </lineage>
</organism>
<evidence type="ECO:0000313" key="2">
    <source>
        <dbReference type="Proteomes" id="UP000245362"/>
    </source>
</evidence>
<dbReference type="RefSeq" id="WP_109321078.1">
    <property type="nucleotide sequence ID" value="NZ_QFWT01000013.1"/>
</dbReference>
<sequence length="74" mass="8055">MGNKSSKVIDVIFDGEIFSVPENTKMGDVVPSNVTSVNYVNKTGELVTSERASEWKDMKVAPYISSNITSINKG</sequence>
<protein>
    <submittedName>
        <fullName evidence="1">Uncharacterized protein</fullName>
    </submittedName>
</protein>
<dbReference type="Proteomes" id="UP000245362">
    <property type="component" value="Unassembled WGS sequence"/>
</dbReference>
<name>A0A2U3B557_9VIBR</name>
<dbReference type="EMBL" id="QFWT01000013">
    <property type="protein sequence ID" value="PWI31919.1"/>
    <property type="molecule type" value="Genomic_DNA"/>
</dbReference>
<keyword evidence="2" id="KW-1185">Reference proteome</keyword>
<evidence type="ECO:0000313" key="1">
    <source>
        <dbReference type="EMBL" id="PWI31919.1"/>
    </source>
</evidence>
<accession>A0A2U3B557</accession>
<reference evidence="1 2" key="1">
    <citation type="submission" date="2018-05" db="EMBL/GenBank/DDBJ databases">
        <title>Vibrio limimaris sp. nov., isolated from marine sediment.</title>
        <authorList>
            <person name="Li C.-M."/>
        </authorList>
    </citation>
    <scope>NUCLEOTIDE SEQUENCE [LARGE SCALE GENOMIC DNA]</scope>
    <source>
        <strain evidence="1 2">E4404</strain>
    </source>
</reference>
<comment type="caution">
    <text evidence="1">The sequence shown here is derived from an EMBL/GenBank/DDBJ whole genome shotgun (WGS) entry which is preliminary data.</text>
</comment>
<gene>
    <name evidence="1" type="ORF">DI392_17970</name>
</gene>
<dbReference type="AlphaFoldDB" id="A0A2U3B557"/>